<evidence type="ECO:0000313" key="6">
    <source>
        <dbReference type="Ensembl" id="ENSCVAP00000004408.1"/>
    </source>
</evidence>
<keyword evidence="2 4" id="KW-0202">Cytokine</keyword>
<keyword evidence="4" id="KW-0732">Signal</keyword>
<dbReference type="STRING" id="28743.ENSCVAP00000004408"/>
<dbReference type="Gene3D" id="2.40.50.40">
    <property type="match status" value="1"/>
</dbReference>
<dbReference type="InterPro" id="IPR001811">
    <property type="entry name" value="Chemokine_IL8-like_dom"/>
</dbReference>
<feature type="domain" description="Chemokine interleukin-8-like" evidence="5">
    <location>
        <begin position="27"/>
        <end position="86"/>
    </location>
</feature>
<dbReference type="SMART" id="SM00199">
    <property type="entry name" value="SCY"/>
    <property type="match status" value="1"/>
</dbReference>
<reference evidence="6" key="2">
    <citation type="submission" date="2025-09" db="UniProtKB">
        <authorList>
            <consortium name="Ensembl"/>
        </authorList>
    </citation>
    <scope>IDENTIFICATION</scope>
</reference>
<dbReference type="InterPro" id="IPR039809">
    <property type="entry name" value="Chemokine_b/g/d"/>
</dbReference>
<proteinExistence type="inferred from homology"/>
<dbReference type="PANTHER" id="PTHR12015:SF190">
    <property type="entry name" value="C-C MOTIF CHEMOKINE"/>
    <property type="match status" value="1"/>
</dbReference>
<dbReference type="GeneTree" id="ENSGT00940000177308"/>
<dbReference type="SUPFAM" id="SSF54117">
    <property type="entry name" value="Interleukin 8-like chemokines"/>
    <property type="match status" value="1"/>
</dbReference>
<dbReference type="InterPro" id="IPR036048">
    <property type="entry name" value="Interleukin_8-like_sf"/>
</dbReference>
<evidence type="ECO:0000259" key="5">
    <source>
        <dbReference type="SMART" id="SM00199"/>
    </source>
</evidence>
<feature type="chain" id="PRO_5018377054" description="C-C motif chemokine" evidence="4">
    <location>
        <begin position="26"/>
        <end position="104"/>
    </location>
</feature>
<keyword evidence="4" id="KW-0964">Secreted</keyword>
<reference evidence="6" key="1">
    <citation type="submission" date="2025-08" db="UniProtKB">
        <authorList>
            <consortium name="Ensembl"/>
        </authorList>
    </citation>
    <scope>IDENTIFICATION</scope>
</reference>
<evidence type="ECO:0000256" key="3">
    <source>
        <dbReference type="ARBA" id="ARBA00023157"/>
    </source>
</evidence>
<dbReference type="Pfam" id="PF00048">
    <property type="entry name" value="IL8"/>
    <property type="match status" value="1"/>
</dbReference>
<keyword evidence="4" id="KW-0145">Chemotaxis</keyword>
<protein>
    <recommendedName>
        <fullName evidence="4">C-C motif chemokine</fullName>
    </recommendedName>
</protein>
<dbReference type="GeneID" id="107092313"/>
<dbReference type="Proteomes" id="UP000265020">
    <property type="component" value="Unassembled WGS sequence"/>
</dbReference>
<dbReference type="PROSITE" id="PS00472">
    <property type="entry name" value="SMALL_CYTOKINES_CC"/>
    <property type="match status" value="1"/>
</dbReference>
<evidence type="ECO:0000256" key="2">
    <source>
        <dbReference type="ARBA" id="ARBA00022514"/>
    </source>
</evidence>
<dbReference type="GO" id="GO:0006955">
    <property type="term" value="P:immune response"/>
    <property type="evidence" value="ECO:0007669"/>
    <property type="project" value="InterPro"/>
</dbReference>
<accession>A0A3Q2CGY8</accession>
<organism evidence="6 7">
    <name type="scientific">Cyprinodon variegatus</name>
    <name type="common">Sheepshead minnow</name>
    <dbReference type="NCBI Taxonomy" id="28743"/>
    <lineage>
        <taxon>Eukaryota</taxon>
        <taxon>Metazoa</taxon>
        <taxon>Chordata</taxon>
        <taxon>Craniata</taxon>
        <taxon>Vertebrata</taxon>
        <taxon>Euteleostomi</taxon>
        <taxon>Actinopterygii</taxon>
        <taxon>Neopterygii</taxon>
        <taxon>Teleostei</taxon>
        <taxon>Neoteleostei</taxon>
        <taxon>Acanthomorphata</taxon>
        <taxon>Ovalentaria</taxon>
        <taxon>Atherinomorphae</taxon>
        <taxon>Cyprinodontiformes</taxon>
        <taxon>Cyprinodontidae</taxon>
        <taxon>Cyprinodon</taxon>
    </lineage>
</organism>
<evidence type="ECO:0000256" key="4">
    <source>
        <dbReference type="RuleBase" id="RU361150"/>
    </source>
</evidence>
<dbReference type="AlphaFoldDB" id="A0A3Q2CGY8"/>
<comment type="subcellular location">
    <subcellularLocation>
        <location evidence="4">Secreted</location>
    </subcellularLocation>
</comment>
<dbReference type="RefSeq" id="XP_015242183.1">
    <property type="nucleotide sequence ID" value="XM_015386697.1"/>
</dbReference>
<dbReference type="KEGG" id="cvg:107092313"/>
<dbReference type="GO" id="GO:0008009">
    <property type="term" value="F:chemokine activity"/>
    <property type="evidence" value="ECO:0007669"/>
    <property type="project" value="InterPro"/>
</dbReference>
<keyword evidence="3" id="KW-1015">Disulfide bond</keyword>
<sequence>MVSVKVTVVAVTLITLCVLATNKHAAYVGCCRRHIKGKIRFEEIKGFSVQNNTEVCPISAIIFHTKRGKVCANPALEWAMDYVSRIEYQAQKVHQRAQMKKQGS</sequence>
<dbReference type="OMA" id="SMKVTVM"/>
<dbReference type="Ensembl" id="ENSCVAT00000008410.1">
    <property type="protein sequence ID" value="ENSCVAP00000004408.1"/>
    <property type="gene ID" value="ENSCVAG00000005683.1"/>
</dbReference>
<dbReference type="InterPro" id="IPR000827">
    <property type="entry name" value="Chemokine_CC_CS"/>
</dbReference>
<dbReference type="OrthoDB" id="8870994at2759"/>
<feature type="signal peptide" evidence="4">
    <location>
        <begin position="1"/>
        <end position="25"/>
    </location>
</feature>
<dbReference type="PANTHER" id="PTHR12015">
    <property type="entry name" value="SMALL INDUCIBLE CYTOKINE A"/>
    <property type="match status" value="1"/>
</dbReference>
<comment type="similarity">
    <text evidence="1 4">Belongs to the intercrine beta (chemokine CC) family.</text>
</comment>
<dbReference type="CDD" id="cd00169">
    <property type="entry name" value="Chemokine"/>
    <property type="match status" value="1"/>
</dbReference>
<evidence type="ECO:0000313" key="7">
    <source>
        <dbReference type="Proteomes" id="UP000265020"/>
    </source>
</evidence>
<dbReference type="GO" id="GO:0005615">
    <property type="term" value="C:extracellular space"/>
    <property type="evidence" value="ECO:0007669"/>
    <property type="project" value="UniProtKB-KW"/>
</dbReference>
<keyword evidence="7" id="KW-1185">Reference proteome</keyword>
<evidence type="ECO:0000256" key="1">
    <source>
        <dbReference type="ARBA" id="ARBA00010868"/>
    </source>
</evidence>
<name>A0A3Q2CGY8_CYPVA</name>